<accession>A0A521CQS0</accession>
<evidence type="ECO:0000259" key="1">
    <source>
        <dbReference type="Pfam" id="PF00027"/>
    </source>
</evidence>
<reference evidence="2 3" key="1">
    <citation type="submission" date="2017-05" db="EMBL/GenBank/DDBJ databases">
        <authorList>
            <person name="Varghese N."/>
            <person name="Submissions S."/>
        </authorList>
    </citation>
    <scope>NUCLEOTIDE SEQUENCE [LARGE SCALE GENOMIC DNA]</scope>
    <source>
        <strain evidence="2 3">DSM 19036</strain>
    </source>
</reference>
<evidence type="ECO:0000313" key="3">
    <source>
        <dbReference type="Proteomes" id="UP000320300"/>
    </source>
</evidence>
<feature type="domain" description="Cyclic nucleotide-binding" evidence="1">
    <location>
        <begin position="30"/>
        <end position="116"/>
    </location>
</feature>
<dbReference type="SUPFAM" id="SSF51206">
    <property type="entry name" value="cAMP-binding domain-like"/>
    <property type="match status" value="1"/>
</dbReference>
<proteinExistence type="predicted"/>
<keyword evidence="3" id="KW-1185">Reference proteome</keyword>
<name>A0A521CQS0_9SPHI</name>
<dbReference type="EMBL" id="FXTN01000004">
    <property type="protein sequence ID" value="SMO61748.1"/>
    <property type="molecule type" value="Genomic_DNA"/>
</dbReference>
<evidence type="ECO:0000313" key="2">
    <source>
        <dbReference type="EMBL" id="SMO61748.1"/>
    </source>
</evidence>
<dbReference type="Pfam" id="PF00027">
    <property type="entry name" value="cNMP_binding"/>
    <property type="match status" value="1"/>
</dbReference>
<sequence>MFEIFKEYINSKLIVSEDDWMKIESLAMEKTLHKKEYLLKQGSVWRFGAFVCTGCLRTYRLDTSGHEHTTKFTIDKSWTGDISSIISGKPAVFTTEALEDTTLVLFYNDDFDRICREVTGFQALMNADLRICMSSIEDRVNVVLSYSAEEKYHTFMEEYPGLSTRIPQYMIASYLGITPESLSRLRKQIAGSKIPARLMTGT</sequence>
<dbReference type="CDD" id="cd00038">
    <property type="entry name" value="CAP_ED"/>
    <property type="match status" value="1"/>
</dbReference>
<dbReference type="InterPro" id="IPR014710">
    <property type="entry name" value="RmlC-like_jellyroll"/>
</dbReference>
<dbReference type="InterPro" id="IPR018490">
    <property type="entry name" value="cNMP-bd_dom_sf"/>
</dbReference>
<protein>
    <submittedName>
        <fullName evidence="2">cAMP-binding domain of CRP or a regulatory subunit of cAMP-dependent protein kinases</fullName>
    </submittedName>
</protein>
<dbReference type="AlphaFoldDB" id="A0A521CQS0"/>
<organism evidence="2 3">
    <name type="scientific">Pedobacter westerhofensis</name>
    <dbReference type="NCBI Taxonomy" id="425512"/>
    <lineage>
        <taxon>Bacteria</taxon>
        <taxon>Pseudomonadati</taxon>
        <taxon>Bacteroidota</taxon>
        <taxon>Sphingobacteriia</taxon>
        <taxon>Sphingobacteriales</taxon>
        <taxon>Sphingobacteriaceae</taxon>
        <taxon>Pedobacter</taxon>
    </lineage>
</organism>
<dbReference type="Proteomes" id="UP000320300">
    <property type="component" value="Unassembled WGS sequence"/>
</dbReference>
<gene>
    <name evidence="2" type="ORF">SAMN06265348_104129</name>
</gene>
<dbReference type="OrthoDB" id="663011at2"/>
<dbReference type="RefSeq" id="WP_142527835.1">
    <property type="nucleotide sequence ID" value="NZ_CBCSJO010000001.1"/>
</dbReference>
<dbReference type="InterPro" id="IPR000595">
    <property type="entry name" value="cNMP-bd_dom"/>
</dbReference>
<dbReference type="Gene3D" id="2.60.120.10">
    <property type="entry name" value="Jelly Rolls"/>
    <property type="match status" value="1"/>
</dbReference>